<name>A0A0A9BJS8_ARUDO</name>
<dbReference type="AlphaFoldDB" id="A0A0A9BJS8"/>
<proteinExistence type="predicted"/>
<dbReference type="EMBL" id="GBRH01233676">
    <property type="protein sequence ID" value="JAD64219.1"/>
    <property type="molecule type" value="Transcribed_RNA"/>
</dbReference>
<reference evidence="1" key="1">
    <citation type="submission" date="2014-09" db="EMBL/GenBank/DDBJ databases">
        <authorList>
            <person name="Magalhaes I.L.F."/>
            <person name="Oliveira U."/>
            <person name="Santos F.R."/>
            <person name="Vidigal T.H.D.A."/>
            <person name="Brescovit A.D."/>
            <person name="Santos A.J."/>
        </authorList>
    </citation>
    <scope>NUCLEOTIDE SEQUENCE</scope>
    <source>
        <tissue evidence="1">Shoot tissue taken approximately 20 cm above the soil surface</tissue>
    </source>
</reference>
<protein>
    <submittedName>
        <fullName evidence="1">Uncharacterized protein</fullName>
    </submittedName>
</protein>
<sequence>MTKELNPLCCREFTLLAASRHHCRKPPCPVPVGAT</sequence>
<accession>A0A0A9BJS8</accession>
<organism evidence="1">
    <name type="scientific">Arundo donax</name>
    <name type="common">Giant reed</name>
    <name type="synonym">Donax arundinaceus</name>
    <dbReference type="NCBI Taxonomy" id="35708"/>
    <lineage>
        <taxon>Eukaryota</taxon>
        <taxon>Viridiplantae</taxon>
        <taxon>Streptophyta</taxon>
        <taxon>Embryophyta</taxon>
        <taxon>Tracheophyta</taxon>
        <taxon>Spermatophyta</taxon>
        <taxon>Magnoliopsida</taxon>
        <taxon>Liliopsida</taxon>
        <taxon>Poales</taxon>
        <taxon>Poaceae</taxon>
        <taxon>PACMAD clade</taxon>
        <taxon>Arundinoideae</taxon>
        <taxon>Arundineae</taxon>
        <taxon>Arundo</taxon>
    </lineage>
</organism>
<reference evidence="1" key="2">
    <citation type="journal article" date="2015" name="Data Brief">
        <title>Shoot transcriptome of the giant reed, Arundo donax.</title>
        <authorList>
            <person name="Barrero R.A."/>
            <person name="Guerrero F.D."/>
            <person name="Moolhuijzen P."/>
            <person name="Goolsby J.A."/>
            <person name="Tidwell J."/>
            <person name="Bellgard S.E."/>
            <person name="Bellgard M.I."/>
        </authorList>
    </citation>
    <scope>NUCLEOTIDE SEQUENCE</scope>
    <source>
        <tissue evidence="1">Shoot tissue taken approximately 20 cm above the soil surface</tissue>
    </source>
</reference>
<evidence type="ECO:0000313" key="1">
    <source>
        <dbReference type="EMBL" id="JAD64219.1"/>
    </source>
</evidence>